<gene>
    <name evidence="8" type="ORF">D9Q98_003005</name>
</gene>
<dbReference type="CDD" id="cd14008">
    <property type="entry name" value="STKc_LKB1_CaMKK"/>
    <property type="match status" value="1"/>
</dbReference>
<dbReference type="SUPFAM" id="SSF56112">
    <property type="entry name" value="Protein kinase-like (PK-like)"/>
    <property type="match status" value="1"/>
</dbReference>
<evidence type="ECO:0000313" key="8">
    <source>
        <dbReference type="EMBL" id="KAI3434951.1"/>
    </source>
</evidence>
<comment type="caution">
    <text evidence="8">The sequence shown here is derived from an EMBL/GenBank/DDBJ whole genome shotgun (WGS) entry which is preliminary data.</text>
</comment>
<feature type="domain" description="Cyclic nucleotide-binding" evidence="7">
    <location>
        <begin position="946"/>
        <end position="972"/>
    </location>
</feature>
<feature type="domain" description="Protein kinase" evidence="6">
    <location>
        <begin position="177"/>
        <end position="451"/>
    </location>
</feature>
<reference evidence="8" key="1">
    <citation type="journal article" date="2019" name="Plant J.">
        <title>Chlorella vulgaris genome assembly and annotation reveals the molecular basis for metabolic acclimation to high light conditions.</title>
        <authorList>
            <person name="Cecchin M."/>
            <person name="Marcolungo L."/>
            <person name="Rossato M."/>
            <person name="Girolomoni L."/>
            <person name="Cosentino E."/>
            <person name="Cuine S."/>
            <person name="Li-Beisson Y."/>
            <person name="Delledonne M."/>
            <person name="Ballottari M."/>
        </authorList>
    </citation>
    <scope>NUCLEOTIDE SEQUENCE</scope>
    <source>
        <strain evidence="8">211/11P</strain>
    </source>
</reference>
<feature type="region of interest" description="Disordered" evidence="5">
    <location>
        <begin position="556"/>
        <end position="585"/>
    </location>
</feature>
<dbReference type="InterPro" id="IPR014710">
    <property type="entry name" value="RmlC-like_jellyroll"/>
</dbReference>
<dbReference type="EMBL" id="SIDB01000003">
    <property type="protein sequence ID" value="KAI3434951.1"/>
    <property type="molecule type" value="Genomic_DNA"/>
</dbReference>
<dbReference type="PANTHER" id="PTHR24346:SF77">
    <property type="entry name" value="SERINE THREONINE PROTEIN KINASE"/>
    <property type="match status" value="1"/>
</dbReference>
<sequence length="1034" mass="109859">MGCGSSKEQATVEVRLRDGAKHEDRSFKRQDQATDKLVIRRTTSNGGRYEQINGVAASGLTTGPVVKHPAVSGPAHSSIGPSTDSDSDSEVASDWDRYSVHPDTAHPAAAASPHSAGRVTPRDTVCSLSATGSVGSVMRLRQESLFGLGAAPSSEPVKDSKQLRLCKVSGVTFVNQYMVIKFLGRGSSGRVFLCMSLEDYRLYAVKIVKKDQAGQRSKASRSGQGKKSRHPAQDLRREIAVMRRALHPNVVALREVVDDDSSSKMLLVMDYLEGGAVMTREGLERGHRVPEEVARLYFRDMCKALDYLHCARRVVHGDLKPENALMGAAGRVALSDFGCSKVMKDADAEFERCNGTPAFLAPEMMRPHARYRGRPADVYALGGCLYSFVFGRIPFKADTVLELFETVQSMPLTFPEHPAVSPELKDLLLGMLEKDPDHRLPLAKVLHHPWLTAGSALPPLRSCQQVKLRAEREEEAAEQDRERLQQEQMLREALQGLVSGECEVQSFARGQTLMTRGQTGAHLLYILEGECEVHYKTAVPPPPSQPGHTAAALVAAAQPGAMHSQQQQTEDPEESILEQEARGRPTLAAAAKRRSAAGMFAADSYLGNSCASSVQPSAAATEEAECYSASVSLVSGSTLAGSSVVQQQSQQRLKQQQQAGSTVYSRRNSSDVAEAAAAADDDLQRCPPDAAAGAAKQAHRTLQRLQSTASSQAPSLAQQLQQQAAATAALTHPVSSMLPPLPPLPPGPPLQLQAHITPSPQRPQPLPLQQPKQLSIAIPGEPADGQHKPATPSQSPESVSAAAAAAATAAGSGETTPASRSPDALLGAAAATPSPGPYGLKRHMGVDVEGAALQLASPGPPAERAAACSGRQPASEHGTGVQQGQGQAADGQQQGVQGPADGQDWQQPEVEGEELPASLLEAATRARELLDGLCRGDRLYLVACRGPGDFLGEMEALSGSSSRRAATVVAASSSVQAAVIPYAAAKAYLAQHPLAKQQLAQLMWLRQSEDIVLEALARLAAVGDDVLQLLQRSE</sequence>
<feature type="compositionally biased region" description="Basic and acidic residues" evidence="5">
    <location>
        <begin position="14"/>
        <end position="38"/>
    </location>
</feature>
<organism evidence="8 9">
    <name type="scientific">Chlorella vulgaris</name>
    <name type="common">Green alga</name>
    <dbReference type="NCBI Taxonomy" id="3077"/>
    <lineage>
        <taxon>Eukaryota</taxon>
        <taxon>Viridiplantae</taxon>
        <taxon>Chlorophyta</taxon>
        <taxon>core chlorophytes</taxon>
        <taxon>Trebouxiophyceae</taxon>
        <taxon>Chlorellales</taxon>
        <taxon>Chlorellaceae</taxon>
        <taxon>Chlorella clade</taxon>
        <taxon>Chlorella</taxon>
    </lineage>
</organism>
<feature type="region of interest" description="Disordered" evidence="5">
    <location>
        <begin position="650"/>
        <end position="720"/>
    </location>
</feature>
<dbReference type="GO" id="GO:0004674">
    <property type="term" value="F:protein serine/threonine kinase activity"/>
    <property type="evidence" value="ECO:0007669"/>
    <property type="project" value="TreeGrafter"/>
</dbReference>
<feature type="compositionally biased region" description="Low complexity" evidence="5">
    <location>
        <begin position="105"/>
        <end position="116"/>
    </location>
</feature>
<dbReference type="AlphaFoldDB" id="A0A9D4TUG9"/>
<dbReference type="Gene3D" id="2.60.120.10">
    <property type="entry name" value="Jelly Rolls"/>
    <property type="match status" value="1"/>
</dbReference>
<evidence type="ECO:0000259" key="6">
    <source>
        <dbReference type="PROSITE" id="PS50011"/>
    </source>
</evidence>
<feature type="region of interest" description="Disordered" evidence="5">
    <location>
        <begin position="734"/>
        <end position="822"/>
    </location>
</feature>
<dbReference type="OrthoDB" id="8693905at2759"/>
<evidence type="ECO:0000259" key="7">
    <source>
        <dbReference type="PROSITE" id="PS50042"/>
    </source>
</evidence>
<keyword evidence="2 3" id="KW-0067">ATP-binding</keyword>
<evidence type="ECO:0000256" key="1">
    <source>
        <dbReference type="ARBA" id="ARBA00022741"/>
    </source>
</evidence>
<dbReference type="PANTHER" id="PTHR24346">
    <property type="entry name" value="MAP/MICROTUBULE AFFINITY-REGULATING KINASE"/>
    <property type="match status" value="1"/>
</dbReference>
<feature type="compositionally biased region" description="Basic and acidic residues" evidence="5">
    <location>
        <begin position="94"/>
        <end position="104"/>
    </location>
</feature>
<feature type="region of interest" description="Disordered" evidence="5">
    <location>
        <begin position="1"/>
        <end position="120"/>
    </location>
</feature>
<protein>
    <submittedName>
        <fullName evidence="8">Uncharacterized protein</fullName>
    </submittedName>
</protein>
<feature type="compositionally biased region" description="Pro residues" evidence="5">
    <location>
        <begin position="739"/>
        <end position="749"/>
    </location>
</feature>
<keyword evidence="4" id="KW-0175">Coiled coil</keyword>
<dbReference type="GO" id="GO:0005737">
    <property type="term" value="C:cytoplasm"/>
    <property type="evidence" value="ECO:0007669"/>
    <property type="project" value="TreeGrafter"/>
</dbReference>
<name>A0A9D4TUG9_CHLVU</name>
<feature type="compositionally biased region" description="Low complexity" evidence="5">
    <location>
        <begin position="880"/>
        <end position="904"/>
    </location>
</feature>
<evidence type="ECO:0000313" key="9">
    <source>
        <dbReference type="Proteomes" id="UP001055712"/>
    </source>
</evidence>
<evidence type="ECO:0000256" key="2">
    <source>
        <dbReference type="ARBA" id="ARBA00022840"/>
    </source>
</evidence>
<feature type="compositionally biased region" description="Polar residues" evidence="5">
    <location>
        <begin position="214"/>
        <end position="223"/>
    </location>
</feature>
<evidence type="ECO:0000256" key="4">
    <source>
        <dbReference type="SAM" id="Coils"/>
    </source>
</evidence>
<reference evidence="8" key="2">
    <citation type="submission" date="2020-11" db="EMBL/GenBank/DDBJ databases">
        <authorList>
            <person name="Cecchin M."/>
            <person name="Marcolungo L."/>
            <person name="Rossato M."/>
            <person name="Girolomoni L."/>
            <person name="Cosentino E."/>
            <person name="Cuine S."/>
            <person name="Li-Beisson Y."/>
            <person name="Delledonne M."/>
            <person name="Ballottari M."/>
        </authorList>
    </citation>
    <scope>NUCLEOTIDE SEQUENCE</scope>
    <source>
        <strain evidence="8">211/11P</strain>
        <tissue evidence="8">Whole cell</tissue>
    </source>
</reference>
<evidence type="ECO:0000256" key="5">
    <source>
        <dbReference type="SAM" id="MobiDB-lite"/>
    </source>
</evidence>
<feature type="compositionally biased region" description="Low complexity" evidence="5">
    <location>
        <begin position="795"/>
        <end position="819"/>
    </location>
</feature>
<dbReference type="Pfam" id="PF00069">
    <property type="entry name" value="Pkinase"/>
    <property type="match status" value="1"/>
</dbReference>
<feature type="coiled-coil region" evidence="4">
    <location>
        <begin position="460"/>
        <end position="490"/>
    </location>
</feature>
<dbReference type="InterPro" id="IPR011009">
    <property type="entry name" value="Kinase-like_dom_sf"/>
</dbReference>
<dbReference type="Gene3D" id="1.10.510.10">
    <property type="entry name" value="Transferase(Phosphotransferase) domain 1"/>
    <property type="match status" value="1"/>
</dbReference>
<dbReference type="GO" id="GO:0005524">
    <property type="term" value="F:ATP binding"/>
    <property type="evidence" value="ECO:0007669"/>
    <property type="project" value="UniProtKB-UniRule"/>
</dbReference>
<feature type="compositionally biased region" description="Low complexity" evidence="5">
    <location>
        <begin position="705"/>
        <end position="720"/>
    </location>
</feature>
<feature type="binding site" evidence="3">
    <location>
        <position position="210"/>
    </location>
    <ligand>
        <name>ATP</name>
        <dbReference type="ChEBI" id="CHEBI:30616"/>
    </ligand>
</feature>
<dbReference type="InterPro" id="IPR000719">
    <property type="entry name" value="Prot_kinase_dom"/>
</dbReference>
<dbReference type="InterPro" id="IPR000595">
    <property type="entry name" value="cNMP-bd_dom"/>
</dbReference>
<dbReference type="PROSITE" id="PS50011">
    <property type="entry name" value="PROTEIN_KINASE_DOM"/>
    <property type="match status" value="1"/>
</dbReference>
<proteinExistence type="predicted"/>
<dbReference type="InterPro" id="IPR017441">
    <property type="entry name" value="Protein_kinase_ATP_BS"/>
</dbReference>
<keyword evidence="1 3" id="KW-0547">Nucleotide-binding</keyword>
<dbReference type="PROSITE" id="PS00107">
    <property type="entry name" value="PROTEIN_KINASE_ATP"/>
    <property type="match status" value="1"/>
</dbReference>
<dbReference type="InterPro" id="IPR018490">
    <property type="entry name" value="cNMP-bd_dom_sf"/>
</dbReference>
<keyword evidence="9" id="KW-1185">Reference proteome</keyword>
<dbReference type="GO" id="GO:0035556">
    <property type="term" value="P:intracellular signal transduction"/>
    <property type="evidence" value="ECO:0007669"/>
    <property type="project" value="TreeGrafter"/>
</dbReference>
<accession>A0A9D4TUG9</accession>
<dbReference type="Proteomes" id="UP001055712">
    <property type="component" value="Unassembled WGS sequence"/>
</dbReference>
<feature type="region of interest" description="Disordered" evidence="5">
    <location>
        <begin position="214"/>
        <end position="233"/>
    </location>
</feature>
<dbReference type="SMART" id="SM00220">
    <property type="entry name" value="S_TKc"/>
    <property type="match status" value="1"/>
</dbReference>
<dbReference type="SUPFAM" id="SSF51206">
    <property type="entry name" value="cAMP-binding domain-like"/>
    <property type="match status" value="1"/>
</dbReference>
<feature type="region of interest" description="Disordered" evidence="5">
    <location>
        <begin position="856"/>
        <end position="913"/>
    </location>
</feature>
<dbReference type="PROSITE" id="PS50042">
    <property type="entry name" value="CNMP_BINDING_3"/>
    <property type="match status" value="1"/>
</dbReference>
<evidence type="ECO:0000256" key="3">
    <source>
        <dbReference type="PROSITE-ProRule" id="PRU10141"/>
    </source>
</evidence>